<comment type="caution">
    <text evidence="19">The sequence shown here is derived from an EMBL/GenBank/DDBJ whole genome shotgun (WGS) entry which is preliminary data.</text>
</comment>
<evidence type="ECO:0000256" key="3">
    <source>
        <dbReference type="ARBA" id="ARBA00022475"/>
    </source>
</evidence>
<dbReference type="Gene3D" id="1.10.287.70">
    <property type="match status" value="2"/>
</dbReference>
<evidence type="ECO:0000256" key="5">
    <source>
        <dbReference type="ARBA" id="ARBA00022729"/>
    </source>
</evidence>
<keyword evidence="10 19" id="KW-0675">Receptor</keyword>
<dbReference type="EMBL" id="JACEEZ010019288">
    <property type="protein sequence ID" value="KAG0715855.1"/>
    <property type="molecule type" value="Genomic_DNA"/>
</dbReference>
<dbReference type="PANTHER" id="PTHR18966">
    <property type="entry name" value="IONOTROPIC GLUTAMATE RECEPTOR"/>
    <property type="match status" value="1"/>
</dbReference>
<feature type="domain" description="Ionotropic glutamate receptor C-terminal" evidence="17">
    <location>
        <begin position="127"/>
        <end position="547"/>
    </location>
</feature>
<evidence type="ECO:0000256" key="10">
    <source>
        <dbReference type="ARBA" id="ARBA00023170"/>
    </source>
</evidence>
<keyword evidence="3" id="KW-1003">Cell membrane</keyword>
<evidence type="ECO:0000313" key="20">
    <source>
        <dbReference type="Proteomes" id="UP000770661"/>
    </source>
</evidence>
<dbReference type="SUPFAM" id="SSF53850">
    <property type="entry name" value="Periplasmic binding protein-like II"/>
    <property type="match status" value="1"/>
</dbReference>
<evidence type="ECO:0000256" key="13">
    <source>
        <dbReference type="ARBA" id="ARBA00023286"/>
    </source>
</evidence>
<evidence type="ECO:0000256" key="16">
    <source>
        <dbReference type="SAM" id="Phobius"/>
    </source>
</evidence>
<keyword evidence="14" id="KW-0407">Ion channel</keyword>
<evidence type="ECO:0000256" key="14">
    <source>
        <dbReference type="ARBA" id="ARBA00023303"/>
    </source>
</evidence>
<protein>
    <submittedName>
        <fullName evidence="19">Glutamate receptor ionotropic, kainate 2</fullName>
    </submittedName>
</protein>
<dbReference type="InterPro" id="IPR019594">
    <property type="entry name" value="Glu/Gly-bd"/>
</dbReference>
<dbReference type="SMART" id="SM00918">
    <property type="entry name" value="Lig_chan-Glu_bd"/>
    <property type="match status" value="1"/>
</dbReference>
<dbReference type="Gene3D" id="3.40.50.2300">
    <property type="match status" value="1"/>
</dbReference>
<evidence type="ECO:0000256" key="6">
    <source>
        <dbReference type="ARBA" id="ARBA00022989"/>
    </source>
</evidence>
<name>A0A8J4XWT0_CHIOP</name>
<dbReference type="InterPro" id="IPR001320">
    <property type="entry name" value="Iontro_rcpt_C"/>
</dbReference>
<dbReference type="FunFam" id="1.10.287.70:FF:000134">
    <property type="entry name" value="Glutamate receptor, ionotropic kainate"/>
    <property type="match status" value="1"/>
</dbReference>
<evidence type="ECO:0000256" key="2">
    <source>
        <dbReference type="ARBA" id="ARBA00022448"/>
    </source>
</evidence>
<dbReference type="Pfam" id="PF00060">
    <property type="entry name" value="Lig_chan"/>
    <property type="match status" value="2"/>
</dbReference>
<dbReference type="GO" id="GO:0015276">
    <property type="term" value="F:ligand-gated monoatomic ion channel activity"/>
    <property type="evidence" value="ECO:0007669"/>
    <property type="project" value="InterPro"/>
</dbReference>
<organism evidence="19 20">
    <name type="scientific">Chionoecetes opilio</name>
    <name type="common">Atlantic snow crab</name>
    <name type="synonym">Cancer opilio</name>
    <dbReference type="NCBI Taxonomy" id="41210"/>
    <lineage>
        <taxon>Eukaryota</taxon>
        <taxon>Metazoa</taxon>
        <taxon>Ecdysozoa</taxon>
        <taxon>Arthropoda</taxon>
        <taxon>Crustacea</taxon>
        <taxon>Multicrustacea</taxon>
        <taxon>Malacostraca</taxon>
        <taxon>Eumalacostraca</taxon>
        <taxon>Eucarida</taxon>
        <taxon>Decapoda</taxon>
        <taxon>Pleocyemata</taxon>
        <taxon>Brachyura</taxon>
        <taxon>Eubrachyura</taxon>
        <taxon>Majoidea</taxon>
        <taxon>Majidae</taxon>
        <taxon>Chionoecetes</taxon>
    </lineage>
</organism>
<feature type="transmembrane region" description="Helical" evidence="16">
    <location>
        <begin position="383"/>
        <end position="405"/>
    </location>
</feature>
<keyword evidence="20" id="KW-1185">Reference proteome</keyword>
<keyword evidence="8" id="KW-0406">Ion transport</keyword>
<dbReference type="Gene3D" id="3.40.190.10">
    <property type="entry name" value="Periplasmic binding protein-like II"/>
    <property type="match status" value="2"/>
</dbReference>
<comment type="similarity">
    <text evidence="1">Belongs to the glutamate-gated ion channel (TC 1.A.10.1) family.</text>
</comment>
<dbReference type="Pfam" id="PF10613">
    <property type="entry name" value="Lig_chan-Glu_bd"/>
    <property type="match status" value="1"/>
</dbReference>
<sequence length="776" mass="86811">MFDAVVLFASALTTLDKSGQVTIDKLYCTADDTWQHGSSLINYMKWYGSRAITAPSPNPHMQPYSRMNYNPYNPRPEPHVPSSGYYGPGRNMTYMMEQVRVVGKWTRHGGANFTRNWALGTDPQDENLQNRTLYTSPYTMLRQSSGTLTGNDRFEGFCIDIIKEIARQRGFNYSLVLSPDGGYGSKNRETGKWDGIIKELLDHKADLGIVDFTITYEREEAVDFTMPFMNLGISIIYSKPQKKSPSLFSFMSPFSVDVWIYMATAYLGVSVLLFILARMAPEEWDCPYPCIEDPDELENCFTLLNSMWFIIGTFLCQGADIAPKYDGVAPQEWDNPHPCIQDPDELENSISLSNAFWFTIGSVMQQGSDIAPKAVSTRIVAGIWWFFTLIMISSYTANLAAFLTVERMDAPIESAEDLAKQTKIKYGCKKDGSTYKFFMDSNIPTYMKMWTTMSSARPSVFTETNEEGVERAEKSKGMYAFLMESSSIEYEVERRCNLMQIGGLLDSKSYGVALPPGSPYTDKISSAILRMKENGTLHRLKDKWWKADGRCQLYAFATKRLRYQGVNDARYLLLPKKCRYQGQRDARSSVTASAKTGGAAELGLANVGGVFVVLIGGMGVAAFMAICEFMWNARDLATDESASFCDELSSEVRFIMKCSGNTKPVRKKAPATPEEPLFTYGSYAQNNYSTEVKKDSASAAELGLENVGGVFVVMVGGIMLAMMVACCEFMWKARKLATDDGCHHNSAKKAPLTPTSSNLRTLKHATYANYGYNDKK</sequence>
<dbReference type="OrthoDB" id="5984008at2759"/>
<evidence type="ECO:0000256" key="4">
    <source>
        <dbReference type="ARBA" id="ARBA00022692"/>
    </source>
</evidence>
<dbReference type="FunFam" id="1.10.287.70:FF:000010">
    <property type="entry name" value="Putative glutamate receptor ionotropic kainate 1"/>
    <property type="match status" value="1"/>
</dbReference>
<dbReference type="Proteomes" id="UP000770661">
    <property type="component" value="Unassembled WGS sequence"/>
</dbReference>
<evidence type="ECO:0000259" key="18">
    <source>
        <dbReference type="SMART" id="SM00918"/>
    </source>
</evidence>
<comment type="subcellular location">
    <subcellularLocation>
        <location evidence="15">Postsynaptic cell membrane</location>
        <topology evidence="15">Multi-pass membrane protein</topology>
    </subcellularLocation>
</comment>
<evidence type="ECO:0000256" key="12">
    <source>
        <dbReference type="ARBA" id="ARBA00023257"/>
    </source>
</evidence>
<proteinExistence type="inferred from homology"/>
<accession>A0A8J4XWT0</accession>
<evidence type="ECO:0000256" key="1">
    <source>
        <dbReference type="ARBA" id="ARBA00008685"/>
    </source>
</evidence>
<keyword evidence="2" id="KW-0813">Transport</keyword>
<evidence type="ECO:0000256" key="8">
    <source>
        <dbReference type="ARBA" id="ARBA00023065"/>
    </source>
</evidence>
<evidence type="ECO:0000256" key="15">
    <source>
        <dbReference type="ARBA" id="ARBA00034104"/>
    </source>
</evidence>
<evidence type="ECO:0000259" key="17">
    <source>
        <dbReference type="SMART" id="SM00079"/>
    </source>
</evidence>
<dbReference type="GO" id="GO:0045211">
    <property type="term" value="C:postsynaptic membrane"/>
    <property type="evidence" value="ECO:0007669"/>
    <property type="project" value="UniProtKB-SubCell"/>
</dbReference>
<keyword evidence="4 16" id="KW-0812">Transmembrane</keyword>
<dbReference type="FunFam" id="3.40.190.10:FF:000060">
    <property type="entry name" value="Glutamate receptor ionotropic, kainate 1"/>
    <property type="match status" value="1"/>
</dbReference>
<dbReference type="InterPro" id="IPR015683">
    <property type="entry name" value="Ionotropic_Glu_rcpt"/>
</dbReference>
<dbReference type="FunFam" id="3.40.190.10:FF:000178">
    <property type="entry name" value="Glutamate receptor subunit"/>
    <property type="match status" value="1"/>
</dbReference>
<evidence type="ECO:0000256" key="7">
    <source>
        <dbReference type="ARBA" id="ARBA00023018"/>
    </source>
</evidence>
<keyword evidence="7" id="KW-0770">Synapse</keyword>
<feature type="transmembrane region" description="Helical" evidence="16">
    <location>
        <begin position="710"/>
        <end position="731"/>
    </location>
</feature>
<keyword evidence="13" id="KW-1071">Ligand-gated ion channel</keyword>
<keyword evidence="9 16" id="KW-0472">Membrane</keyword>
<keyword evidence="5" id="KW-0732">Signal</keyword>
<evidence type="ECO:0000256" key="11">
    <source>
        <dbReference type="ARBA" id="ARBA00023180"/>
    </source>
</evidence>
<evidence type="ECO:0000256" key="9">
    <source>
        <dbReference type="ARBA" id="ARBA00023136"/>
    </source>
</evidence>
<feature type="transmembrane region" description="Helical" evidence="16">
    <location>
        <begin position="604"/>
        <end position="626"/>
    </location>
</feature>
<keyword evidence="6 16" id="KW-1133">Transmembrane helix</keyword>
<feature type="domain" description="Ionotropic glutamate receptor L-glutamate and glycine-binding" evidence="18">
    <location>
        <begin position="137"/>
        <end position="202"/>
    </location>
</feature>
<evidence type="ECO:0000313" key="19">
    <source>
        <dbReference type="EMBL" id="KAG0715855.1"/>
    </source>
</evidence>
<keyword evidence="12" id="KW-0628">Postsynaptic cell membrane</keyword>
<dbReference type="SMART" id="SM00079">
    <property type="entry name" value="PBPe"/>
    <property type="match status" value="1"/>
</dbReference>
<gene>
    <name evidence="19" type="primary">GRIK2_1</name>
    <name evidence="19" type="ORF">GWK47_010991</name>
</gene>
<reference evidence="19" key="1">
    <citation type="submission" date="2020-07" db="EMBL/GenBank/DDBJ databases">
        <title>The High-quality genome of the commercially important snow crab, Chionoecetes opilio.</title>
        <authorList>
            <person name="Jeong J.-H."/>
            <person name="Ryu S."/>
        </authorList>
    </citation>
    <scope>NUCLEOTIDE SEQUENCE</scope>
    <source>
        <strain evidence="19">MADBK_172401_WGS</strain>
        <tissue evidence="19">Digestive gland</tissue>
    </source>
</reference>
<dbReference type="AlphaFoldDB" id="A0A8J4XWT0"/>
<feature type="transmembrane region" description="Helical" evidence="16">
    <location>
        <begin position="258"/>
        <end position="277"/>
    </location>
</feature>
<keyword evidence="11" id="KW-0325">Glycoprotein</keyword>